<evidence type="ECO:0000313" key="1">
    <source>
        <dbReference type="EMBL" id="OHA96408.1"/>
    </source>
</evidence>
<organism evidence="1 2">
    <name type="scientific">Candidatus Zambryskibacteria bacterium RIFCSPHIGHO2_02_FULL_43_37</name>
    <dbReference type="NCBI Taxonomy" id="1802749"/>
    <lineage>
        <taxon>Bacteria</taxon>
        <taxon>Candidatus Zambryskiibacteriota</taxon>
    </lineage>
</organism>
<dbReference type="EMBL" id="MHVS01000005">
    <property type="protein sequence ID" value="OHA96408.1"/>
    <property type="molecule type" value="Genomic_DNA"/>
</dbReference>
<reference evidence="1 2" key="1">
    <citation type="journal article" date="2016" name="Nat. Commun.">
        <title>Thousands of microbial genomes shed light on interconnected biogeochemical processes in an aquifer system.</title>
        <authorList>
            <person name="Anantharaman K."/>
            <person name="Brown C.T."/>
            <person name="Hug L.A."/>
            <person name="Sharon I."/>
            <person name="Castelle C.J."/>
            <person name="Probst A.J."/>
            <person name="Thomas B.C."/>
            <person name="Singh A."/>
            <person name="Wilkins M.J."/>
            <person name="Karaoz U."/>
            <person name="Brodie E.L."/>
            <person name="Williams K.H."/>
            <person name="Hubbard S.S."/>
            <person name="Banfield J.F."/>
        </authorList>
    </citation>
    <scope>NUCLEOTIDE SEQUENCE [LARGE SCALE GENOMIC DNA]</scope>
</reference>
<name>A0A1G2TH75_9BACT</name>
<gene>
    <name evidence="1" type="ORF">A3D49_00765</name>
</gene>
<comment type="caution">
    <text evidence="1">The sequence shown here is derived from an EMBL/GenBank/DDBJ whole genome shotgun (WGS) entry which is preliminary data.</text>
</comment>
<accession>A0A1G2TH75</accession>
<protein>
    <submittedName>
        <fullName evidence="1">Uncharacterized protein</fullName>
    </submittedName>
</protein>
<evidence type="ECO:0000313" key="2">
    <source>
        <dbReference type="Proteomes" id="UP000177279"/>
    </source>
</evidence>
<dbReference type="Proteomes" id="UP000177279">
    <property type="component" value="Unassembled WGS sequence"/>
</dbReference>
<sequence length="98" mass="11072">MMRKSEFLKRVREAGEEYKRVVIDSGFTADPLPYIRKHGLVTDGQTDVCGIVSLLRTLDGPRSCRKLSLGDLILLEEAWERFDDQQQAADALMCEGVI</sequence>
<dbReference type="AlphaFoldDB" id="A0A1G2TH75"/>
<proteinExistence type="predicted"/>